<evidence type="ECO:0000313" key="3">
    <source>
        <dbReference type="EMBL" id="KAG9990072.1"/>
    </source>
</evidence>
<dbReference type="PROSITE" id="PS50011">
    <property type="entry name" value="PROTEIN_KINASE_DOM"/>
    <property type="match status" value="1"/>
</dbReference>
<dbReference type="Gene3D" id="1.10.510.10">
    <property type="entry name" value="Transferase(Phosphotransferase) domain 1"/>
    <property type="match status" value="1"/>
</dbReference>
<feature type="compositionally biased region" description="Polar residues" evidence="1">
    <location>
        <begin position="287"/>
        <end position="299"/>
    </location>
</feature>
<dbReference type="PANTHER" id="PTHR24359:SF1">
    <property type="entry name" value="INHIBITOR OF NUCLEAR FACTOR KAPPA-B KINASE EPSILON SUBUNIT HOMOLOG 1-RELATED"/>
    <property type="match status" value="1"/>
</dbReference>
<dbReference type="PANTHER" id="PTHR24359">
    <property type="entry name" value="SERINE/THREONINE-PROTEIN KINASE SBK1"/>
    <property type="match status" value="1"/>
</dbReference>
<feature type="non-terminal residue" evidence="3">
    <location>
        <position position="1"/>
    </location>
</feature>
<dbReference type="Proteomes" id="UP000729357">
    <property type="component" value="Unassembled WGS sequence"/>
</dbReference>
<dbReference type="GO" id="GO:0004674">
    <property type="term" value="F:protein serine/threonine kinase activity"/>
    <property type="evidence" value="ECO:0007669"/>
    <property type="project" value="TreeGrafter"/>
</dbReference>
<proteinExistence type="predicted"/>
<protein>
    <recommendedName>
        <fullName evidence="2">Protein kinase domain-containing protein</fullName>
    </recommendedName>
</protein>
<organism evidence="3 4">
    <name type="scientific">Aureobasidium melanogenum</name>
    <name type="common">Aureobasidium pullulans var. melanogenum</name>
    <dbReference type="NCBI Taxonomy" id="46634"/>
    <lineage>
        <taxon>Eukaryota</taxon>
        <taxon>Fungi</taxon>
        <taxon>Dikarya</taxon>
        <taxon>Ascomycota</taxon>
        <taxon>Pezizomycotina</taxon>
        <taxon>Dothideomycetes</taxon>
        <taxon>Dothideomycetidae</taxon>
        <taxon>Dothideales</taxon>
        <taxon>Saccotheciaceae</taxon>
        <taxon>Aureobasidium</taxon>
    </lineage>
</organism>
<evidence type="ECO:0000259" key="2">
    <source>
        <dbReference type="PROSITE" id="PS50011"/>
    </source>
</evidence>
<name>A0A9P8G3J1_AURME</name>
<dbReference type="AlphaFoldDB" id="A0A9P8G3J1"/>
<dbReference type="SUPFAM" id="SSF56112">
    <property type="entry name" value="Protein kinase-like (PK-like)"/>
    <property type="match status" value="1"/>
</dbReference>
<dbReference type="EMBL" id="JAHFXS010000049">
    <property type="protein sequence ID" value="KAG9990072.1"/>
    <property type="molecule type" value="Genomic_DNA"/>
</dbReference>
<feature type="domain" description="Protein kinase" evidence="2">
    <location>
        <begin position="1"/>
        <end position="294"/>
    </location>
</feature>
<reference evidence="3" key="1">
    <citation type="journal article" date="2021" name="J Fungi (Basel)">
        <title>Virulence traits and population genomics of the black yeast Aureobasidium melanogenum.</title>
        <authorList>
            <person name="Cernosa A."/>
            <person name="Sun X."/>
            <person name="Gostincar C."/>
            <person name="Fang C."/>
            <person name="Gunde-Cimerman N."/>
            <person name="Song Z."/>
        </authorList>
    </citation>
    <scope>NUCLEOTIDE SEQUENCE</scope>
    <source>
        <strain evidence="3">EXF-9298</strain>
    </source>
</reference>
<feature type="region of interest" description="Disordered" evidence="1">
    <location>
        <begin position="275"/>
        <end position="328"/>
    </location>
</feature>
<dbReference type="GO" id="GO:0005524">
    <property type="term" value="F:ATP binding"/>
    <property type="evidence" value="ECO:0007669"/>
    <property type="project" value="InterPro"/>
</dbReference>
<keyword evidence="4" id="KW-1185">Reference proteome</keyword>
<evidence type="ECO:0000313" key="4">
    <source>
        <dbReference type="Proteomes" id="UP000729357"/>
    </source>
</evidence>
<dbReference type="InterPro" id="IPR000719">
    <property type="entry name" value="Prot_kinase_dom"/>
</dbReference>
<dbReference type="Pfam" id="PF00069">
    <property type="entry name" value="Pkinase"/>
    <property type="match status" value="1"/>
</dbReference>
<sequence length="394" mass="45604">MKQHLGPAVEDRKYGKCYRLAIKRLSGSRLRTYNQERRAFKGIRDKQGMLRCLGFYSFTDNEHDEDEHYNILLEYAELNLHEFFKDFHPPQLAKDIYSQWKDFCRIAEAIETLHGFDFDETRWSGWHGDIKPKNLLLVNGEWKIADYGFAVFRPRASDDSPTTQLEECTQTWGAPETVRSGNHVLQTVDTWSFGCVLSIAATWMVKGNKGVLEYQEYRSQIAKKVRHEDHPPDAFHDGMDVLPHIRVWHAHLKQLMQKELQEFIEARSRKQISLDKSSDLNGDDATISLSHPQTSSSLDRVSPARHPESPTGYTQSDFQDPTPPTRDTLQERFDATTHRYKLPSTRNNLVYRNEWDCSDSVGTARTDHEQSDQLKTKPFPFIVPRSTVARSASE</sequence>
<comment type="caution">
    <text evidence="3">The sequence shown here is derived from an EMBL/GenBank/DDBJ whole genome shotgun (WGS) entry which is preliminary data.</text>
</comment>
<accession>A0A9P8G3J1</accession>
<reference evidence="3" key="2">
    <citation type="submission" date="2021-08" db="EMBL/GenBank/DDBJ databases">
        <authorList>
            <person name="Gostincar C."/>
            <person name="Sun X."/>
            <person name="Song Z."/>
            <person name="Gunde-Cimerman N."/>
        </authorList>
    </citation>
    <scope>NUCLEOTIDE SEQUENCE</scope>
    <source>
        <strain evidence="3">EXF-9298</strain>
    </source>
</reference>
<dbReference type="InterPro" id="IPR011009">
    <property type="entry name" value="Kinase-like_dom_sf"/>
</dbReference>
<dbReference type="SMART" id="SM00220">
    <property type="entry name" value="S_TKc"/>
    <property type="match status" value="1"/>
</dbReference>
<evidence type="ECO:0000256" key="1">
    <source>
        <dbReference type="SAM" id="MobiDB-lite"/>
    </source>
</evidence>
<gene>
    <name evidence="3" type="ORF">KCU98_g1423</name>
</gene>